<feature type="region of interest" description="Disordered" evidence="7">
    <location>
        <begin position="589"/>
        <end position="610"/>
    </location>
</feature>
<feature type="transmembrane region" description="Helical" evidence="8">
    <location>
        <begin position="350"/>
        <end position="379"/>
    </location>
</feature>
<evidence type="ECO:0000256" key="7">
    <source>
        <dbReference type="SAM" id="MobiDB-lite"/>
    </source>
</evidence>
<evidence type="ECO:0000256" key="8">
    <source>
        <dbReference type="SAM" id="Phobius"/>
    </source>
</evidence>
<evidence type="ECO:0000256" key="4">
    <source>
        <dbReference type="ARBA" id="ARBA00022833"/>
    </source>
</evidence>
<dbReference type="PANTHER" id="PTHR45820:SF9">
    <property type="entry name" value="FI23527P1"/>
    <property type="match status" value="1"/>
</dbReference>
<dbReference type="EMBL" id="JAPWTJ010002098">
    <property type="protein sequence ID" value="KAJ8967961.1"/>
    <property type="molecule type" value="Genomic_DNA"/>
</dbReference>
<evidence type="ECO:0000313" key="11">
    <source>
        <dbReference type="Proteomes" id="UP001162164"/>
    </source>
</evidence>
<dbReference type="Gene3D" id="1.20.1510.10">
    <property type="entry name" value="Cation efflux protein transmembrane domain"/>
    <property type="match status" value="2"/>
</dbReference>
<gene>
    <name evidence="10" type="ORF">NQ317_016682</name>
</gene>
<feature type="transmembrane region" description="Helical" evidence="8">
    <location>
        <begin position="119"/>
        <end position="144"/>
    </location>
</feature>
<evidence type="ECO:0000256" key="3">
    <source>
        <dbReference type="ARBA" id="ARBA00022692"/>
    </source>
</evidence>
<feature type="domain" description="Cation efflux protein transmembrane" evidence="9">
    <location>
        <begin position="15"/>
        <end position="64"/>
    </location>
</feature>
<dbReference type="Proteomes" id="UP001162164">
    <property type="component" value="Unassembled WGS sequence"/>
</dbReference>
<evidence type="ECO:0000256" key="6">
    <source>
        <dbReference type="ARBA" id="ARBA00023136"/>
    </source>
</evidence>
<dbReference type="Pfam" id="PF01545">
    <property type="entry name" value="Cation_efflux"/>
    <property type="match status" value="2"/>
</dbReference>
<sequence>MAMKEWFRKMQPFQLYIILVLTTAFFVTELIVSHLTHSLTLLMDSYHMLCNILALAGSIITIKNDQKGDISSADARNLKNAPSIQSSIGEELTTCPDQQKVQSSPTRDRKEKKLKNTFGWARIDVIVMLICCVFLASLCFSIFVEALQTLIHINHHHAMHHPISVLCIVLFSRMSEAGGSRACINSKMFSFNLPQSSEAALDVGRIIDNWTGFVELYRFLQIQLLKFRECYEVLRKMEGESRTTELRSHWDPCTSSLDLPTYVGQPISSSRRVQVGLSRLPVYTLYMSVYYIHSSDNFVADNIHSQYSHSFVLGIDRYLIPGRFFVEVAQELSSRLTAYCVILKLNEFVLGFPLSILVLEALGLGATGILLNGVCYLLIGGYTSHQGSFLYVTEGGDVILNKVVVNESVRGGERSLSRIKHIHSTIFPPKKRQGLWEMTRDINGNILVIICALIIFFTDTEVAKYVDPVMSLISVIMIMILSYPYTQFWRGTEGSVAQLVYNKIMEEVKEFFVDNGITQVTIQPEFFTKNASSENLNLKVPPKCLMACQGEGCKQSHCCPDYEMASKTLLPDKQTPILISVKILDSDAAPSSSYSISNCSTTSSDQNETTKLKNQINTSLNDIAIQKRNHNQRNSRNI</sequence>
<feature type="domain" description="Cation efflux protein transmembrane" evidence="9">
    <location>
        <begin position="109"/>
        <end position="186"/>
    </location>
</feature>
<name>A0ABQ9IWU1_9CUCU</name>
<dbReference type="PANTHER" id="PTHR45820">
    <property type="entry name" value="FI23527P1"/>
    <property type="match status" value="1"/>
</dbReference>
<feature type="transmembrane region" description="Helical" evidence="8">
    <location>
        <begin position="12"/>
        <end position="33"/>
    </location>
</feature>
<reference evidence="10" key="1">
    <citation type="journal article" date="2023" name="Insect Mol. Biol.">
        <title>Genome sequencing provides insights into the evolution of gene families encoding plant cell wall-degrading enzymes in longhorned beetles.</title>
        <authorList>
            <person name="Shin N.R."/>
            <person name="Okamura Y."/>
            <person name="Kirsch R."/>
            <person name="Pauchet Y."/>
        </authorList>
    </citation>
    <scope>NUCLEOTIDE SEQUENCE</scope>
    <source>
        <strain evidence="10">MMC_N1</strain>
    </source>
</reference>
<keyword evidence="3 8" id="KW-0812">Transmembrane</keyword>
<feature type="transmembrane region" description="Helical" evidence="8">
    <location>
        <begin position="465"/>
        <end position="485"/>
    </location>
</feature>
<evidence type="ECO:0000313" key="10">
    <source>
        <dbReference type="EMBL" id="KAJ8967961.1"/>
    </source>
</evidence>
<organism evidence="10 11">
    <name type="scientific">Molorchus minor</name>
    <dbReference type="NCBI Taxonomy" id="1323400"/>
    <lineage>
        <taxon>Eukaryota</taxon>
        <taxon>Metazoa</taxon>
        <taxon>Ecdysozoa</taxon>
        <taxon>Arthropoda</taxon>
        <taxon>Hexapoda</taxon>
        <taxon>Insecta</taxon>
        <taxon>Pterygota</taxon>
        <taxon>Neoptera</taxon>
        <taxon>Endopterygota</taxon>
        <taxon>Coleoptera</taxon>
        <taxon>Polyphaga</taxon>
        <taxon>Cucujiformia</taxon>
        <taxon>Chrysomeloidea</taxon>
        <taxon>Cerambycidae</taxon>
        <taxon>Lamiinae</taxon>
        <taxon>Monochamini</taxon>
        <taxon>Molorchus</taxon>
    </lineage>
</organism>
<accession>A0ABQ9IWU1</accession>
<keyword evidence="4" id="KW-0862">Zinc</keyword>
<evidence type="ECO:0000256" key="1">
    <source>
        <dbReference type="ARBA" id="ARBA00004141"/>
    </source>
</evidence>
<feature type="transmembrane region" description="Helical" evidence="8">
    <location>
        <begin position="442"/>
        <end position="459"/>
    </location>
</feature>
<keyword evidence="6 8" id="KW-0472">Membrane</keyword>
<proteinExistence type="inferred from homology"/>
<feature type="compositionally biased region" description="Low complexity" evidence="7">
    <location>
        <begin position="589"/>
        <end position="604"/>
    </location>
</feature>
<dbReference type="InterPro" id="IPR058533">
    <property type="entry name" value="Cation_efflux_TM"/>
</dbReference>
<evidence type="ECO:0000259" key="9">
    <source>
        <dbReference type="Pfam" id="PF01545"/>
    </source>
</evidence>
<comment type="subcellular location">
    <subcellularLocation>
        <location evidence="1">Membrane</location>
        <topology evidence="1">Multi-pass membrane protein</topology>
    </subcellularLocation>
</comment>
<protein>
    <recommendedName>
        <fullName evidence="9">Cation efflux protein transmembrane domain-containing protein</fullName>
    </recommendedName>
</protein>
<keyword evidence="11" id="KW-1185">Reference proteome</keyword>
<dbReference type="SUPFAM" id="SSF161111">
    <property type="entry name" value="Cation efflux protein transmembrane domain-like"/>
    <property type="match status" value="2"/>
</dbReference>
<keyword evidence="5 8" id="KW-1133">Transmembrane helix</keyword>
<comment type="similarity">
    <text evidence="2">Belongs to the cation diffusion facilitator (CDF) transporter (TC 2.A.4) family. SLC30A subfamily.</text>
</comment>
<evidence type="ECO:0000256" key="2">
    <source>
        <dbReference type="ARBA" id="ARBA00008873"/>
    </source>
</evidence>
<evidence type="ECO:0000256" key="5">
    <source>
        <dbReference type="ARBA" id="ARBA00022989"/>
    </source>
</evidence>
<dbReference type="InterPro" id="IPR027469">
    <property type="entry name" value="Cation_efflux_TMD_sf"/>
</dbReference>
<comment type="caution">
    <text evidence="10">The sequence shown here is derived from an EMBL/GenBank/DDBJ whole genome shotgun (WGS) entry which is preliminary data.</text>
</comment>
<feature type="transmembrane region" description="Helical" evidence="8">
    <location>
        <begin position="45"/>
        <end position="62"/>
    </location>
</feature>